<comment type="caution">
    <text evidence="2">The sequence shown here is derived from an EMBL/GenBank/DDBJ whole genome shotgun (WGS) entry which is preliminary data.</text>
</comment>
<gene>
    <name evidence="2" type="ORF">B0T24DRAFT_707979</name>
</gene>
<feature type="region of interest" description="Disordered" evidence="1">
    <location>
        <begin position="1"/>
        <end position="57"/>
    </location>
</feature>
<dbReference type="EMBL" id="JAULSN010000006">
    <property type="protein sequence ID" value="KAK3369425.1"/>
    <property type="molecule type" value="Genomic_DNA"/>
</dbReference>
<evidence type="ECO:0000256" key="1">
    <source>
        <dbReference type="SAM" id="MobiDB-lite"/>
    </source>
</evidence>
<accession>A0AAE0K4X5</accession>
<protein>
    <submittedName>
        <fullName evidence="2">Uncharacterized protein</fullName>
    </submittedName>
</protein>
<reference evidence="2" key="1">
    <citation type="journal article" date="2023" name="Mol. Phylogenet. Evol.">
        <title>Genome-scale phylogeny and comparative genomics of the fungal order Sordariales.</title>
        <authorList>
            <person name="Hensen N."/>
            <person name="Bonometti L."/>
            <person name="Westerberg I."/>
            <person name="Brannstrom I.O."/>
            <person name="Guillou S."/>
            <person name="Cros-Aarteil S."/>
            <person name="Calhoun S."/>
            <person name="Haridas S."/>
            <person name="Kuo A."/>
            <person name="Mondo S."/>
            <person name="Pangilinan J."/>
            <person name="Riley R."/>
            <person name="LaButti K."/>
            <person name="Andreopoulos B."/>
            <person name="Lipzen A."/>
            <person name="Chen C."/>
            <person name="Yan M."/>
            <person name="Daum C."/>
            <person name="Ng V."/>
            <person name="Clum A."/>
            <person name="Steindorff A."/>
            <person name="Ohm R.A."/>
            <person name="Martin F."/>
            <person name="Silar P."/>
            <person name="Natvig D.O."/>
            <person name="Lalanne C."/>
            <person name="Gautier V."/>
            <person name="Ament-Velasquez S.L."/>
            <person name="Kruys A."/>
            <person name="Hutchinson M.I."/>
            <person name="Powell A.J."/>
            <person name="Barry K."/>
            <person name="Miller A.N."/>
            <person name="Grigoriev I.V."/>
            <person name="Debuchy R."/>
            <person name="Gladieux P."/>
            <person name="Hiltunen Thoren M."/>
            <person name="Johannesson H."/>
        </authorList>
    </citation>
    <scope>NUCLEOTIDE SEQUENCE</scope>
    <source>
        <strain evidence="2">CBS 958.72</strain>
    </source>
</reference>
<sequence>MSGLEGREETLKIGDWEMGDGKQEKGKERGKHIRPGPGSPNPKSLSQQPPLPLTATHPLAATDFSPQIPVHCLFTILPPDNLPPTAAMLILYDEEDFKLGSTKKAFGDRAVLQMVYTRTDMLGSDKMKAYVKAKDGEPEPVGAAGKPKPWVYNHYVPHSRIIKAIEDVIVNKMLTRAQVLAWLEGVAKALKIEPDEFLKQVQSPLTSRPAYDVWVDWAAAAICDWRENMFYGPGTGDGAGTRIDSPSGGTNSAAQLARVKLGAAELKKNLPTLSLADHIPNEDFEYSADEGDEQRVAAPKGDKWWEALNKTWKDKDDKKDPNWKPGDDDE</sequence>
<dbReference type="AlphaFoldDB" id="A0AAE0K4X5"/>
<feature type="compositionally biased region" description="Basic and acidic residues" evidence="1">
    <location>
        <begin position="1"/>
        <end position="27"/>
    </location>
</feature>
<evidence type="ECO:0000313" key="2">
    <source>
        <dbReference type="EMBL" id="KAK3369425.1"/>
    </source>
</evidence>
<feature type="compositionally biased region" description="Low complexity" evidence="1">
    <location>
        <begin position="41"/>
        <end position="57"/>
    </location>
</feature>
<name>A0AAE0K4X5_9PEZI</name>
<dbReference type="Proteomes" id="UP001287356">
    <property type="component" value="Unassembled WGS sequence"/>
</dbReference>
<evidence type="ECO:0000313" key="3">
    <source>
        <dbReference type="Proteomes" id="UP001287356"/>
    </source>
</evidence>
<proteinExistence type="predicted"/>
<organism evidence="2 3">
    <name type="scientific">Lasiosphaeria ovina</name>
    <dbReference type="NCBI Taxonomy" id="92902"/>
    <lineage>
        <taxon>Eukaryota</taxon>
        <taxon>Fungi</taxon>
        <taxon>Dikarya</taxon>
        <taxon>Ascomycota</taxon>
        <taxon>Pezizomycotina</taxon>
        <taxon>Sordariomycetes</taxon>
        <taxon>Sordariomycetidae</taxon>
        <taxon>Sordariales</taxon>
        <taxon>Lasiosphaeriaceae</taxon>
        <taxon>Lasiosphaeria</taxon>
    </lineage>
</organism>
<reference evidence="2" key="2">
    <citation type="submission" date="2023-06" db="EMBL/GenBank/DDBJ databases">
        <authorList>
            <consortium name="Lawrence Berkeley National Laboratory"/>
            <person name="Haridas S."/>
            <person name="Hensen N."/>
            <person name="Bonometti L."/>
            <person name="Westerberg I."/>
            <person name="Brannstrom I.O."/>
            <person name="Guillou S."/>
            <person name="Cros-Aarteil S."/>
            <person name="Calhoun S."/>
            <person name="Kuo A."/>
            <person name="Mondo S."/>
            <person name="Pangilinan J."/>
            <person name="Riley R."/>
            <person name="Labutti K."/>
            <person name="Andreopoulos B."/>
            <person name="Lipzen A."/>
            <person name="Chen C."/>
            <person name="Yanf M."/>
            <person name="Daum C."/>
            <person name="Ng V."/>
            <person name="Clum A."/>
            <person name="Steindorff A."/>
            <person name="Ohm R."/>
            <person name="Martin F."/>
            <person name="Silar P."/>
            <person name="Natvig D."/>
            <person name="Lalanne C."/>
            <person name="Gautier V."/>
            <person name="Ament-Velasquez S.L."/>
            <person name="Kruys A."/>
            <person name="Hutchinson M.I."/>
            <person name="Powell A.J."/>
            <person name="Barry K."/>
            <person name="Miller A.N."/>
            <person name="Grigoriev I.V."/>
            <person name="Debuchy R."/>
            <person name="Gladieux P."/>
            <person name="Thoren M.H."/>
            <person name="Johannesson H."/>
        </authorList>
    </citation>
    <scope>NUCLEOTIDE SEQUENCE</scope>
    <source>
        <strain evidence="2">CBS 958.72</strain>
    </source>
</reference>
<keyword evidence="3" id="KW-1185">Reference proteome</keyword>